<organism evidence="1">
    <name type="scientific">Planktothricoides sp. SpSt-374</name>
    <dbReference type="NCBI Taxonomy" id="2282167"/>
    <lineage>
        <taxon>Bacteria</taxon>
        <taxon>Bacillati</taxon>
        <taxon>Cyanobacteriota</taxon>
        <taxon>Cyanophyceae</taxon>
        <taxon>Oscillatoriophycideae</taxon>
        <taxon>Oscillatoriales</taxon>
        <taxon>Oscillatoriaceae</taxon>
        <taxon>Planktothricoides</taxon>
    </lineage>
</organism>
<reference evidence="1" key="1">
    <citation type="journal article" date="2020" name="mSystems">
        <title>Genome- and Community-Level Interaction Insights into Carbon Utilization and Element Cycling Functions of Hydrothermarchaeota in Hydrothermal Sediment.</title>
        <authorList>
            <person name="Zhou Z."/>
            <person name="Liu Y."/>
            <person name="Xu W."/>
            <person name="Pan J."/>
            <person name="Luo Z.H."/>
            <person name="Li M."/>
        </authorList>
    </citation>
    <scope>NUCLEOTIDE SEQUENCE [LARGE SCALE GENOMIC DNA]</scope>
    <source>
        <strain evidence="1">SpSt-374</strain>
    </source>
</reference>
<dbReference type="Gene3D" id="3.30.2310.20">
    <property type="entry name" value="RelE-like"/>
    <property type="match status" value="1"/>
</dbReference>
<dbReference type="AlphaFoldDB" id="A0A7C3VU68"/>
<dbReference type="InterPro" id="IPR035093">
    <property type="entry name" value="RelE/ParE_toxin_dom_sf"/>
</dbReference>
<accession>A0A7C3VU68</accession>
<name>A0A7C3VU68_9CYAN</name>
<protein>
    <submittedName>
        <fullName evidence="1">Killer suppression protein HigA</fullName>
    </submittedName>
</protein>
<proteinExistence type="predicted"/>
<sequence>MEISFRDKKLQELCEQESVAQRKLGKNTARKLKARLADLMAAANVSELQAGRPHPLKGDRVGQFALDLVHPQRLVFKPAHETIPRLEDGGIDWSQVTQIYIIWIGDYHD</sequence>
<dbReference type="SUPFAM" id="SSF143011">
    <property type="entry name" value="RelE-like"/>
    <property type="match status" value="1"/>
</dbReference>
<dbReference type="EMBL" id="DSPX01000198">
    <property type="protein sequence ID" value="HGG02736.1"/>
    <property type="molecule type" value="Genomic_DNA"/>
</dbReference>
<gene>
    <name evidence="1" type="ORF">ENR15_19375</name>
</gene>
<comment type="caution">
    <text evidence="1">The sequence shown here is derived from an EMBL/GenBank/DDBJ whole genome shotgun (WGS) entry which is preliminary data.</text>
</comment>
<evidence type="ECO:0000313" key="1">
    <source>
        <dbReference type="EMBL" id="HGG02736.1"/>
    </source>
</evidence>